<feature type="signal peptide" evidence="17">
    <location>
        <begin position="1"/>
        <end position="24"/>
    </location>
</feature>
<evidence type="ECO:0000256" key="4">
    <source>
        <dbReference type="ARBA" id="ARBA00022679"/>
    </source>
</evidence>
<evidence type="ECO:0000256" key="2">
    <source>
        <dbReference type="ARBA" id="ARBA00009605"/>
    </source>
</evidence>
<dbReference type="EMBL" id="AB026826">
    <property type="protein sequence ID" value="BAA82603.1"/>
    <property type="molecule type" value="mRNA"/>
</dbReference>
<dbReference type="InterPro" id="IPR000333">
    <property type="entry name" value="TGFB_receptor"/>
</dbReference>
<evidence type="ECO:0000256" key="6">
    <source>
        <dbReference type="ARBA" id="ARBA00022723"/>
    </source>
</evidence>
<reference evidence="20" key="1">
    <citation type="journal article" date="1999" name="FEBS Lett.">
        <title>Multiple TGF-beta receptor related genes in sponge and ancient gene duplications before the parazoan-eumetazoan split.</title>
        <authorList>
            <person name="Suga H."/>
            <person name="Ono K."/>
            <person name="Miyata T."/>
        </authorList>
    </citation>
    <scope>NUCLEOTIDE SEQUENCE</scope>
</reference>
<dbReference type="GO" id="GO:0004675">
    <property type="term" value="F:transmembrane receptor protein serine/threonine kinase activity"/>
    <property type="evidence" value="ECO:0007669"/>
    <property type="project" value="UniProtKB-EC"/>
</dbReference>
<keyword evidence="9 16" id="KW-0418">Kinase</keyword>
<evidence type="ECO:0000256" key="10">
    <source>
        <dbReference type="ARBA" id="ARBA00022840"/>
    </source>
</evidence>
<dbReference type="GO" id="GO:0071363">
    <property type="term" value="P:cellular response to growth factor stimulus"/>
    <property type="evidence" value="ECO:0007669"/>
    <property type="project" value="TreeGrafter"/>
</dbReference>
<comment type="subcellular location">
    <subcellularLocation>
        <location evidence="1 16">Membrane</location>
        <topology evidence="1 16">Single-pass type I membrane protein</topology>
    </subcellularLocation>
</comment>
<feature type="transmembrane region" description="Helical" evidence="16">
    <location>
        <begin position="143"/>
        <end position="168"/>
    </location>
</feature>
<keyword evidence="13 16" id="KW-0472">Membrane</keyword>
<evidence type="ECO:0000256" key="17">
    <source>
        <dbReference type="SAM" id="SignalP"/>
    </source>
</evidence>
<evidence type="ECO:0000256" key="5">
    <source>
        <dbReference type="ARBA" id="ARBA00022692"/>
    </source>
</evidence>
<evidence type="ECO:0000256" key="12">
    <source>
        <dbReference type="ARBA" id="ARBA00022989"/>
    </source>
</evidence>
<dbReference type="CDD" id="cd14056">
    <property type="entry name" value="STKc_TGFbR_I"/>
    <property type="match status" value="1"/>
</dbReference>
<keyword evidence="7 17" id="KW-0732">Signal</keyword>
<dbReference type="Gene3D" id="3.30.200.20">
    <property type="entry name" value="Phosphorylase Kinase, domain 1"/>
    <property type="match status" value="1"/>
</dbReference>
<keyword evidence="10 15" id="KW-0067">ATP-binding</keyword>
<dbReference type="GO" id="GO:0043235">
    <property type="term" value="C:receptor complex"/>
    <property type="evidence" value="ECO:0007669"/>
    <property type="project" value="TreeGrafter"/>
</dbReference>
<sequence length="523" mass="58022">MAQKFWDVTTILSLSVCILLVGEGQTLLTCFCDVINGTPPSGCNTSTHMCSDADLCGLELVLNAHGLTKKWSCLVRDPPPNNDLVVNLFCNSPPTATSVYQCCNYSFCNKDLPSTALDVPTGQTFTVATPLSESSEKANNNGIFAIFAAVPIIALVATAVALIFCYVYKHPKRSLAPNTSLDMDHMVALPYSLDSIPEGMTCTSGSGSGLPFLIQRTVARNIRLGDPIGTGRYGQVFVGHYQGETVAVKKFASRDEQSWVRETEIYSIVLLRHENILGYIASDMVSNSGVTELWLITQYHSNGSLYDYLSYNQIDCACMVQLMLSICNGLTHLHTELFGTQGKPAIAHRDMKSRNILVKANLTCCIADFGLAVMKVRQKNTMNLPTNPKQGTRRYMSPEILNDSINTLSFESFKQVDIYAVGLVMWEICRRTSSSTGQCEEYELPFQGMVPPDPTLDDMRTVVVDEKKQPPIPNRWTSDELLASMVELMRECWYPNPLARPTALYLKKKLLRLAMEDNKRSYA</sequence>
<dbReference type="InterPro" id="IPR000719">
    <property type="entry name" value="Prot_kinase_dom"/>
</dbReference>
<keyword evidence="14 16" id="KW-0675">Receptor</keyword>
<evidence type="ECO:0000256" key="3">
    <source>
        <dbReference type="ARBA" id="ARBA00022527"/>
    </source>
</evidence>
<evidence type="ECO:0000256" key="16">
    <source>
        <dbReference type="RuleBase" id="RU361271"/>
    </source>
</evidence>
<dbReference type="PROSITE" id="PS00107">
    <property type="entry name" value="PROTEIN_KINASE_ATP"/>
    <property type="match status" value="1"/>
</dbReference>
<dbReference type="EC" id="2.7.11.30" evidence="16"/>
<dbReference type="SUPFAM" id="SSF56112">
    <property type="entry name" value="Protein kinase-like (PK-like)"/>
    <property type="match status" value="1"/>
</dbReference>
<dbReference type="AlphaFoldDB" id="Q9UAG3"/>
<keyword evidence="4 16" id="KW-0808">Transferase</keyword>
<evidence type="ECO:0000259" key="18">
    <source>
        <dbReference type="PROSITE" id="PS50011"/>
    </source>
</evidence>
<dbReference type="InterPro" id="IPR011009">
    <property type="entry name" value="Kinase-like_dom_sf"/>
</dbReference>
<dbReference type="GO" id="GO:0005524">
    <property type="term" value="F:ATP binding"/>
    <property type="evidence" value="ECO:0007669"/>
    <property type="project" value="UniProtKB-UniRule"/>
</dbReference>
<keyword evidence="16" id="KW-0464">Manganese</keyword>
<feature type="chain" id="PRO_5004338220" description="Serine/threonine-protein kinase receptor" evidence="17">
    <location>
        <begin position="25"/>
        <end position="523"/>
    </location>
</feature>
<comment type="cofactor">
    <cofactor evidence="16">
        <name>Mg(2+)</name>
        <dbReference type="ChEBI" id="CHEBI:18420"/>
    </cofactor>
    <cofactor evidence="16">
        <name>Mn(2+)</name>
        <dbReference type="ChEBI" id="CHEBI:29035"/>
    </cofactor>
</comment>
<evidence type="ECO:0000256" key="13">
    <source>
        <dbReference type="ARBA" id="ARBA00023136"/>
    </source>
</evidence>
<feature type="binding site" evidence="15">
    <location>
        <position position="250"/>
    </location>
    <ligand>
        <name>ATP</name>
        <dbReference type="ChEBI" id="CHEBI:30616"/>
    </ligand>
</feature>
<comment type="similarity">
    <text evidence="2 16">Belongs to the protein kinase superfamily. TKL Ser/Thr protein kinase family. TGFB receptor subfamily.</text>
</comment>
<keyword evidence="11 16" id="KW-0460">Magnesium</keyword>
<comment type="catalytic activity">
    <reaction evidence="16">
        <text>L-threonyl-[receptor-protein] + ATP = O-phospho-L-threonyl-[receptor-protein] + ADP + H(+)</text>
        <dbReference type="Rhea" id="RHEA:44880"/>
        <dbReference type="Rhea" id="RHEA-COMP:11024"/>
        <dbReference type="Rhea" id="RHEA-COMP:11025"/>
        <dbReference type="ChEBI" id="CHEBI:15378"/>
        <dbReference type="ChEBI" id="CHEBI:30013"/>
        <dbReference type="ChEBI" id="CHEBI:30616"/>
        <dbReference type="ChEBI" id="CHEBI:61977"/>
        <dbReference type="ChEBI" id="CHEBI:456216"/>
        <dbReference type="EC" id="2.7.11.30"/>
    </reaction>
</comment>
<evidence type="ECO:0000256" key="15">
    <source>
        <dbReference type="PROSITE-ProRule" id="PRU10141"/>
    </source>
</evidence>
<dbReference type="Pfam" id="PF07714">
    <property type="entry name" value="PK_Tyr_Ser-Thr"/>
    <property type="match status" value="1"/>
</dbReference>
<dbReference type="InterPro" id="IPR001245">
    <property type="entry name" value="Ser-Thr/Tyr_kinase_cat_dom"/>
</dbReference>
<dbReference type="InterPro" id="IPR003605">
    <property type="entry name" value="GS_dom"/>
</dbReference>
<dbReference type="InterPro" id="IPR008271">
    <property type="entry name" value="Ser/Thr_kinase_AS"/>
</dbReference>
<feature type="domain" description="Protein kinase" evidence="18">
    <location>
        <begin position="222"/>
        <end position="511"/>
    </location>
</feature>
<accession>Q9UAG3</accession>
<dbReference type="PANTHER" id="PTHR23255">
    <property type="entry name" value="TRANSFORMING GROWTH FACTOR-BETA RECEPTOR TYPE I AND II"/>
    <property type="match status" value="1"/>
</dbReference>
<keyword evidence="3 16" id="KW-0723">Serine/threonine-protein kinase</keyword>
<dbReference type="PRINTS" id="PR00653">
    <property type="entry name" value="ACTIVIN2R"/>
</dbReference>
<keyword evidence="8 15" id="KW-0547">Nucleotide-binding</keyword>
<evidence type="ECO:0000256" key="9">
    <source>
        <dbReference type="ARBA" id="ARBA00022777"/>
    </source>
</evidence>
<dbReference type="PROSITE" id="PS00108">
    <property type="entry name" value="PROTEIN_KINASE_ST"/>
    <property type="match status" value="1"/>
</dbReference>
<dbReference type="SMART" id="SM00467">
    <property type="entry name" value="GS"/>
    <property type="match status" value="1"/>
</dbReference>
<dbReference type="Pfam" id="PF08515">
    <property type="entry name" value="TGF_beta_GS"/>
    <property type="match status" value="1"/>
</dbReference>
<keyword evidence="5 16" id="KW-0812">Transmembrane</keyword>
<organism evidence="20">
    <name type="scientific">Ephydatia fluviatilis</name>
    <dbReference type="NCBI Taxonomy" id="31330"/>
    <lineage>
        <taxon>Eukaryota</taxon>
        <taxon>Metazoa</taxon>
        <taxon>Porifera</taxon>
        <taxon>Demospongiae</taxon>
        <taxon>Heteroscleromorpha</taxon>
        <taxon>Spongillida</taxon>
        <taxon>Spongillidae</taxon>
        <taxon>Ephydatia</taxon>
    </lineage>
</organism>
<dbReference type="SMART" id="SM00220">
    <property type="entry name" value="S_TKc"/>
    <property type="match status" value="1"/>
</dbReference>
<dbReference type="GO" id="GO:0046872">
    <property type="term" value="F:metal ion binding"/>
    <property type="evidence" value="ECO:0007669"/>
    <property type="project" value="UniProtKB-KW"/>
</dbReference>
<dbReference type="FunFam" id="1.10.510.10:FF:000018">
    <property type="entry name" value="Receptor protein serine/threonine kinase"/>
    <property type="match status" value="1"/>
</dbReference>
<feature type="domain" description="GS" evidence="19">
    <location>
        <begin position="191"/>
        <end position="221"/>
    </location>
</feature>
<evidence type="ECO:0000256" key="11">
    <source>
        <dbReference type="ARBA" id="ARBA00022842"/>
    </source>
</evidence>
<evidence type="ECO:0000259" key="19">
    <source>
        <dbReference type="PROSITE" id="PS51256"/>
    </source>
</evidence>
<evidence type="ECO:0000256" key="8">
    <source>
        <dbReference type="ARBA" id="ARBA00022741"/>
    </source>
</evidence>
<evidence type="ECO:0000256" key="14">
    <source>
        <dbReference type="ARBA" id="ARBA00023170"/>
    </source>
</evidence>
<dbReference type="Gene3D" id="1.10.510.10">
    <property type="entry name" value="Transferase(Phosphotransferase) domain 1"/>
    <property type="match status" value="1"/>
</dbReference>
<dbReference type="InterPro" id="IPR017441">
    <property type="entry name" value="Protein_kinase_ATP_BS"/>
</dbReference>
<dbReference type="PANTHER" id="PTHR23255:SF72">
    <property type="entry name" value="RECEPTOR PROTEIN SERINE_THREONINE KINASE"/>
    <property type="match status" value="1"/>
</dbReference>
<dbReference type="GO" id="GO:0005886">
    <property type="term" value="C:plasma membrane"/>
    <property type="evidence" value="ECO:0007669"/>
    <property type="project" value="TreeGrafter"/>
</dbReference>
<dbReference type="PROSITE" id="PS50011">
    <property type="entry name" value="PROTEIN_KINASE_DOM"/>
    <property type="match status" value="1"/>
</dbReference>
<name>Q9UAG3_9METZ</name>
<protein>
    <recommendedName>
        <fullName evidence="16">Serine/threonine-protein kinase receptor</fullName>
        <ecNumber evidence="16">2.7.11.30</ecNumber>
    </recommendedName>
</protein>
<keyword evidence="12 16" id="KW-1133">Transmembrane helix</keyword>
<evidence type="ECO:0000313" key="20">
    <source>
        <dbReference type="EMBL" id="BAA82603.1"/>
    </source>
</evidence>
<evidence type="ECO:0000256" key="1">
    <source>
        <dbReference type="ARBA" id="ARBA00004479"/>
    </source>
</evidence>
<dbReference type="PROSITE" id="PS51256">
    <property type="entry name" value="GS"/>
    <property type="match status" value="1"/>
</dbReference>
<keyword evidence="6 16" id="KW-0479">Metal-binding</keyword>
<evidence type="ECO:0000256" key="7">
    <source>
        <dbReference type="ARBA" id="ARBA00022729"/>
    </source>
</evidence>
<proteinExistence type="evidence at transcript level"/>